<dbReference type="RefSeq" id="XP_001887568.1">
    <property type="nucleotide sequence ID" value="XM_001887533.1"/>
</dbReference>
<protein>
    <submittedName>
        <fullName evidence="1">Predicted protein</fullName>
    </submittedName>
</protein>
<organism evidence="2">
    <name type="scientific">Laccaria bicolor (strain S238N-H82 / ATCC MYA-4686)</name>
    <name type="common">Bicoloured deceiver</name>
    <name type="synonym">Laccaria laccata var. bicolor</name>
    <dbReference type="NCBI Taxonomy" id="486041"/>
    <lineage>
        <taxon>Eukaryota</taxon>
        <taxon>Fungi</taxon>
        <taxon>Dikarya</taxon>
        <taxon>Basidiomycota</taxon>
        <taxon>Agaricomycotina</taxon>
        <taxon>Agaricomycetes</taxon>
        <taxon>Agaricomycetidae</taxon>
        <taxon>Agaricales</taxon>
        <taxon>Agaricineae</taxon>
        <taxon>Hydnangiaceae</taxon>
        <taxon>Laccaria</taxon>
    </lineage>
</organism>
<dbReference type="Proteomes" id="UP000001194">
    <property type="component" value="Unassembled WGS sequence"/>
</dbReference>
<dbReference type="AlphaFoldDB" id="B0DUJ9"/>
<dbReference type="HOGENOM" id="CLU_3087638_0_0_1"/>
<dbReference type="GeneID" id="6083236"/>
<proteinExistence type="predicted"/>
<dbReference type="EMBL" id="DS547136">
    <property type="protein sequence ID" value="EDR01755.1"/>
    <property type="molecule type" value="Genomic_DNA"/>
</dbReference>
<accession>B0DUJ9</accession>
<reference evidence="1 2" key="1">
    <citation type="journal article" date="2008" name="Nature">
        <title>The genome of Laccaria bicolor provides insights into mycorrhizal symbiosis.</title>
        <authorList>
            <person name="Martin F."/>
            <person name="Aerts A."/>
            <person name="Ahren D."/>
            <person name="Brun A."/>
            <person name="Danchin E.G.J."/>
            <person name="Duchaussoy F."/>
            <person name="Gibon J."/>
            <person name="Kohler A."/>
            <person name="Lindquist E."/>
            <person name="Pereda V."/>
            <person name="Salamov A."/>
            <person name="Shapiro H.J."/>
            <person name="Wuyts J."/>
            <person name="Blaudez D."/>
            <person name="Buee M."/>
            <person name="Brokstein P."/>
            <person name="Canbaeck B."/>
            <person name="Cohen D."/>
            <person name="Courty P.E."/>
            <person name="Coutinho P.M."/>
            <person name="Delaruelle C."/>
            <person name="Detter J.C."/>
            <person name="Deveau A."/>
            <person name="DiFazio S."/>
            <person name="Duplessis S."/>
            <person name="Fraissinet-Tachet L."/>
            <person name="Lucic E."/>
            <person name="Frey-Klett P."/>
            <person name="Fourrey C."/>
            <person name="Feussner I."/>
            <person name="Gay G."/>
            <person name="Grimwood J."/>
            <person name="Hoegger P.J."/>
            <person name="Jain P."/>
            <person name="Kilaru S."/>
            <person name="Labbe J."/>
            <person name="Lin Y.C."/>
            <person name="Legue V."/>
            <person name="Le Tacon F."/>
            <person name="Marmeisse R."/>
            <person name="Melayah D."/>
            <person name="Montanini B."/>
            <person name="Muratet M."/>
            <person name="Nehls U."/>
            <person name="Niculita-Hirzel H."/>
            <person name="Oudot-Le Secq M.P."/>
            <person name="Peter M."/>
            <person name="Quesneville H."/>
            <person name="Rajashekar B."/>
            <person name="Reich M."/>
            <person name="Rouhier N."/>
            <person name="Schmutz J."/>
            <person name="Yin T."/>
            <person name="Chalot M."/>
            <person name="Henrissat B."/>
            <person name="Kuees U."/>
            <person name="Lucas S."/>
            <person name="Van de Peer Y."/>
            <person name="Podila G.K."/>
            <person name="Polle A."/>
            <person name="Pukkila P.J."/>
            <person name="Richardson P.M."/>
            <person name="Rouze P."/>
            <person name="Sanders I.R."/>
            <person name="Stajich J.E."/>
            <person name="Tunlid A."/>
            <person name="Tuskan G."/>
            <person name="Grigoriev I.V."/>
        </authorList>
    </citation>
    <scope>NUCLEOTIDE SEQUENCE [LARGE SCALE GENOMIC DNA]</scope>
    <source>
        <strain evidence="2">S238N-H82 / ATCC MYA-4686</strain>
    </source>
</reference>
<evidence type="ECO:0000313" key="2">
    <source>
        <dbReference type="Proteomes" id="UP000001194"/>
    </source>
</evidence>
<dbReference type="InParanoid" id="B0DUJ9"/>
<sequence>MGTRFLLLCLLSCTPLLLTTHSSVVFSFFLFVSSMPPKIVLTAFRLLSRAPL</sequence>
<keyword evidence="2" id="KW-1185">Reference proteome</keyword>
<name>B0DUJ9_LACBS</name>
<gene>
    <name evidence="1" type="ORF">LACBIDRAFT_310541</name>
</gene>
<evidence type="ECO:0000313" key="1">
    <source>
        <dbReference type="EMBL" id="EDR01755.1"/>
    </source>
</evidence>
<dbReference type="KEGG" id="lbc:LACBIDRAFT_310541"/>